<feature type="domain" description="HTH bat-type" evidence="3">
    <location>
        <begin position="207"/>
        <end position="258"/>
    </location>
</feature>
<keyword evidence="1" id="KW-0805">Transcription regulation</keyword>
<dbReference type="RefSeq" id="WP_089383737.1">
    <property type="nucleotide sequence ID" value="NZ_FZNQ01000002.1"/>
</dbReference>
<dbReference type="OrthoDB" id="194721at2157"/>
<evidence type="ECO:0000259" key="3">
    <source>
        <dbReference type="Pfam" id="PF04967"/>
    </source>
</evidence>
<name>A0A238VFI6_HALVU</name>
<keyword evidence="2" id="KW-0804">Transcription</keyword>
<evidence type="ECO:0000256" key="1">
    <source>
        <dbReference type="ARBA" id="ARBA00023015"/>
    </source>
</evidence>
<evidence type="ECO:0000256" key="2">
    <source>
        <dbReference type="ARBA" id="ARBA00023163"/>
    </source>
</evidence>
<dbReference type="Proteomes" id="UP000198397">
    <property type="component" value="Unassembled WGS sequence"/>
</dbReference>
<gene>
    <name evidence="4" type="ORF">SAMN06264855_102292</name>
</gene>
<protein>
    <recommendedName>
        <fullName evidence="3">HTH bat-type domain-containing protein</fullName>
    </recommendedName>
</protein>
<evidence type="ECO:0000313" key="4">
    <source>
        <dbReference type="EMBL" id="SNR32279.1"/>
    </source>
</evidence>
<reference evidence="4 5" key="1">
    <citation type="submission" date="2017-06" db="EMBL/GenBank/DDBJ databases">
        <authorList>
            <person name="Kim H.J."/>
            <person name="Triplett B.A."/>
        </authorList>
    </citation>
    <scope>NUCLEOTIDE SEQUENCE [LARGE SCALE GENOMIC DNA]</scope>
    <source>
        <strain evidence="4 5">DSM 8800</strain>
    </source>
</reference>
<accession>A0A238VFI6</accession>
<dbReference type="Gene3D" id="1.10.10.10">
    <property type="entry name" value="Winged helix-like DNA-binding domain superfamily/Winged helix DNA-binding domain"/>
    <property type="match status" value="1"/>
</dbReference>
<dbReference type="Pfam" id="PF04967">
    <property type="entry name" value="HTH_10"/>
    <property type="match status" value="1"/>
</dbReference>
<dbReference type="PANTHER" id="PTHR34236:SF1">
    <property type="entry name" value="DIMETHYL SULFOXIDE REDUCTASE TRANSCRIPTIONAL ACTIVATOR"/>
    <property type="match status" value="1"/>
</dbReference>
<sequence>MSEAESMGRTRLTLDLWHPRCWAIEATDRTAGGILAHAVYGSPGVGGAVDRTNGDSTSKRGIHADDDGVPSTVTGLFTAFGDDEEEVETLLDAVAESPHGGNPLELQERFGRARNAPGSVVREFFLEYDPADMICPTLLEQGFVHSAPVRIEDGSEEWQVLFTGDRNEIEPALDRVMQRSGAEVEVTAITSTSGNGGSAREHRLDTLTPTQRKVFEHAREEGYYQWPRGTSTRDLAADLDISKTTLLEHLRKAEAKLLDP</sequence>
<evidence type="ECO:0000313" key="5">
    <source>
        <dbReference type="Proteomes" id="UP000198397"/>
    </source>
</evidence>
<proteinExistence type="predicted"/>
<keyword evidence="5" id="KW-1185">Reference proteome</keyword>
<dbReference type="PANTHER" id="PTHR34236">
    <property type="entry name" value="DIMETHYL SULFOXIDE REDUCTASE TRANSCRIPTIONAL ACTIVATOR"/>
    <property type="match status" value="1"/>
</dbReference>
<dbReference type="InterPro" id="IPR036388">
    <property type="entry name" value="WH-like_DNA-bd_sf"/>
</dbReference>
<dbReference type="InterPro" id="IPR007050">
    <property type="entry name" value="HTH_bacterioopsin"/>
</dbReference>
<dbReference type="AlphaFoldDB" id="A0A238VFI6"/>
<organism evidence="4 5">
    <name type="scientific">Halorubrum vacuolatum</name>
    <name type="common">Natronobacterium vacuolatum</name>
    <dbReference type="NCBI Taxonomy" id="63740"/>
    <lineage>
        <taxon>Archaea</taxon>
        <taxon>Methanobacteriati</taxon>
        <taxon>Methanobacteriota</taxon>
        <taxon>Stenosarchaea group</taxon>
        <taxon>Halobacteria</taxon>
        <taxon>Halobacteriales</taxon>
        <taxon>Haloferacaceae</taxon>
        <taxon>Halorubrum</taxon>
    </lineage>
</organism>
<dbReference type="EMBL" id="FZNQ01000002">
    <property type="protein sequence ID" value="SNR32279.1"/>
    <property type="molecule type" value="Genomic_DNA"/>
</dbReference>